<accession>A0ABD7HMU6</accession>
<evidence type="ECO:0000313" key="2">
    <source>
        <dbReference type="Proteomes" id="UP000284557"/>
    </source>
</evidence>
<dbReference type="AlphaFoldDB" id="A0ABD7HMU6"/>
<dbReference type="RefSeq" id="WP_119596496.1">
    <property type="nucleotide sequence ID" value="NZ_QXBN01000012.1"/>
</dbReference>
<sequence length="150" mass="15867">MAAVERAAREDSALALVVQRAGVSGAEIEATRGVLRKLALVALDDLRVPPGFNVSSGGEVGSANPETSAWQSYMDAADFVATAGRLEAALQRGHRRGLDALNDFVNARRQQGGDISLESLDRMMVRRLLSSDVATSTVNGVRLSAENEDG</sequence>
<dbReference type="EMBL" id="QXBN01000012">
    <property type="protein sequence ID" value="RIT36851.1"/>
    <property type="molecule type" value="Genomic_DNA"/>
</dbReference>
<dbReference type="Proteomes" id="UP000284557">
    <property type="component" value="Unassembled WGS sequence"/>
</dbReference>
<name>A0ABD7HMU6_9MYCO</name>
<protein>
    <submittedName>
        <fullName evidence="1">Uncharacterized protein</fullName>
    </submittedName>
</protein>
<proteinExistence type="predicted"/>
<comment type="caution">
    <text evidence="1">The sequence shown here is derived from an EMBL/GenBank/DDBJ whole genome shotgun (WGS) entry which is preliminary data.</text>
</comment>
<gene>
    <name evidence="1" type="ORF">D2E76_16510</name>
</gene>
<reference evidence="1 2" key="1">
    <citation type="submission" date="2018-08" db="EMBL/GenBank/DDBJ databases">
        <title>Linezolid Resistance in Mycobacterium abscessus: MIC Distribution and Comprehensive Investigation of Resistance Mechanisms.</title>
        <authorList>
            <person name="Ye M."/>
            <person name="Xu L."/>
            <person name="Zou Y."/>
            <person name="Li B."/>
            <person name="Guo Q."/>
            <person name="Zhang Y."/>
            <person name="Zhan M."/>
            <person name="Xu B."/>
            <person name="Yu F."/>
            <person name="Zhang Z."/>
            <person name="Chu H."/>
        </authorList>
    </citation>
    <scope>NUCLEOTIDE SEQUENCE [LARGE SCALE GENOMIC DNA]</scope>
    <source>
        <strain evidence="1 2">G143</strain>
    </source>
</reference>
<organism evidence="1 2">
    <name type="scientific">Mycobacteroides abscessus</name>
    <dbReference type="NCBI Taxonomy" id="36809"/>
    <lineage>
        <taxon>Bacteria</taxon>
        <taxon>Bacillati</taxon>
        <taxon>Actinomycetota</taxon>
        <taxon>Actinomycetes</taxon>
        <taxon>Mycobacteriales</taxon>
        <taxon>Mycobacteriaceae</taxon>
        <taxon>Mycobacteroides</taxon>
    </lineage>
</organism>
<evidence type="ECO:0000313" key="1">
    <source>
        <dbReference type="EMBL" id="RIT36851.1"/>
    </source>
</evidence>